<dbReference type="AlphaFoldDB" id="A0A9P6JRR1"/>
<sequence>MPELTPYNVNTVLGVYPERLFQVMPEVFEEMLDPDIDMMTLFTYCKAIHDRFEHDERPEGHMGFNSFGEACFEGGIVKTLLQIARDPKNQQDQFPALAAHFALQAFWMLMRTGTTEERRELLKQLYEDGVVELCLNNARSAPCVIHRQGSVNFIRCLSSESFLGEFLSAAETSKVIGDMSEYILQGPQLFIEQFGNARLTWQSFLCFGKFGTSRDKAAKYAPRYYAMSQESAAWTIQGLFVRCPPPNPSFCLKILKHDPTIVDLLFNAAAIKRPPWYAELATDSIICESLAMLFRVPDLTMAGVDVLLPNQDLQEERTRKWAALLDCLRILVSRPNWVGMFHEVLNMLEDERPSDVKRMLQAARSEYYAQSRYDLETYLQVFEYRGSCRICLERLLTTLSYLPECDKVRDEDLLSLLRISNAGFREAPNSLEESFHVEADQMFYLESSFEVFRKPLYSVFTEDDVDSPLQIASEPTMGPTAHARFLTLLAQRGVLKKISETSKVPKSAGSRFSLSTLKKIGTPAVIRSFLKASKQRVIERKAVGTRRFKQGGEMDFARAAYCSAAELARSLIMFDEATQGIYSKELEGIRKEYVACLGNAAEMALGEEIFEPSLFYAVAAVSAATPLPFNGSPDAVDASIREKNERRVARAEAGLQSMP</sequence>
<evidence type="ECO:0000313" key="1">
    <source>
        <dbReference type="EMBL" id="KAF9530029.1"/>
    </source>
</evidence>
<dbReference type="OrthoDB" id="2932645at2759"/>
<dbReference type="Proteomes" id="UP000807306">
    <property type="component" value="Unassembled WGS sequence"/>
</dbReference>
<proteinExistence type="predicted"/>
<gene>
    <name evidence="1" type="ORF">CPB83DRAFT_197704</name>
</gene>
<accession>A0A9P6JRR1</accession>
<protein>
    <submittedName>
        <fullName evidence="1">Uncharacterized protein</fullName>
    </submittedName>
</protein>
<evidence type="ECO:0000313" key="2">
    <source>
        <dbReference type="Proteomes" id="UP000807306"/>
    </source>
</evidence>
<name>A0A9P6JRR1_9AGAR</name>
<dbReference type="EMBL" id="MU157842">
    <property type="protein sequence ID" value="KAF9530029.1"/>
    <property type="molecule type" value="Genomic_DNA"/>
</dbReference>
<reference evidence="1" key="1">
    <citation type="submission" date="2020-11" db="EMBL/GenBank/DDBJ databases">
        <authorList>
            <consortium name="DOE Joint Genome Institute"/>
            <person name="Ahrendt S."/>
            <person name="Riley R."/>
            <person name="Andreopoulos W."/>
            <person name="Labutti K."/>
            <person name="Pangilinan J."/>
            <person name="Ruiz-Duenas F.J."/>
            <person name="Barrasa J.M."/>
            <person name="Sanchez-Garcia M."/>
            <person name="Camarero S."/>
            <person name="Miyauchi S."/>
            <person name="Serrano A."/>
            <person name="Linde D."/>
            <person name="Babiker R."/>
            <person name="Drula E."/>
            <person name="Ayuso-Fernandez I."/>
            <person name="Pacheco R."/>
            <person name="Padilla G."/>
            <person name="Ferreira P."/>
            <person name="Barriuso J."/>
            <person name="Kellner H."/>
            <person name="Castanera R."/>
            <person name="Alfaro M."/>
            <person name="Ramirez L."/>
            <person name="Pisabarro A.G."/>
            <person name="Kuo A."/>
            <person name="Tritt A."/>
            <person name="Lipzen A."/>
            <person name="He G."/>
            <person name="Yan M."/>
            <person name="Ng V."/>
            <person name="Cullen D."/>
            <person name="Martin F."/>
            <person name="Rosso M.-N."/>
            <person name="Henrissat B."/>
            <person name="Hibbett D."/>
            <person name="Martinez A.T."/>
            <person name="Grigoriev I.V."/>
        </authorList>
    </citation>
    <scope>NUCLEOTIDE SEQUENCE</scope>
    <source>
        <strain evidence="1">CBS 506.95</strain>
    </source>
</reference>
<organism evidence="1 2">
    <name type="scientific">Crepidotus variabilis</name>
    <dbReference type="NCBI Taxonomy" id="179855"/>
    <lineage>
        <taxon>Eukaryota</taxon>
        <taxon>Fungi</taxon>
        <taxon>Dikarya</taxon>
        <taxon>Basidiomycota</taxon>
        <taxon>Agaricomycotina</taxon>
        <taxon>Agaricomycetes</taxon>
        <taxon>Agaricomycetidae</taxon>
        <taxon>Agaricales</taxon>
        <taxon>Agaricineae</taxon>
        <taxon>Crepidotaceae</taxon>
        <taxon>Crepidotus</taxon>
    </lineage>
</organism>
<keyword evidence="2" id="KW-1185">Reference proteome</keyword>
<comment type="caution">
    <text evidence="1">The sequence shown here is derived from an EMBL/GenBank/DDBJ whole genome shotgun (WGS) entry which is preliminary data.</text>
</comment>